<keyword evidence="15" id="KW-1185">Reference proteome</keyword>
<gene>
    <name evidence="14" type="primary">ppk1</name>
    <name evidence="8" type="synonym">ppk</name>
    <name evidence="14" type="ORF">J3A84_12000</name>
</gene>
<dbReference type="PANTHER" id="PTHR30218">
    <property type="entry name" value="POLYPHOSPHATE KINASE"/>
    <property type="match status" value="1"/>
</dbReference>
<dbReference type="CDD" id="cd09165">
    <property type="entry name" value="PLDc_PaPPK1_C1_like"/>
    <property type="match status" value="1"/>
</dbReference>
<feature type="binding site" evidence="8">
    <location>
        <position position="470"/>
    </location>
    <ligand>
        <name>ATP</name>
        <dbReference type="ChEBI" id="CHEBI:30616"/>
    </ligand>
</feature>
<feature type="domain" description="Polyphosphate kinase N-terminal" evidence="11">
    <location>
        <begin position="11"/>
        <end position="116"/>
    </location>
</feature>
<evidence type="ECO:0000256" key="7">
    <source>
        <dbReference type="ARBA" id="ARBA00022842"/>
    </source>
</evidence>
<evidence type="ECO:0000256" key="3">
    <source>
        <dbReference type="ARBA" id="ARBA00022723"/>
    </source>
</evidence>
<dbReference type="NCBIfam" id="NF003917">
    <property type="entry name" value="PRK05443.1-1"/>
    <property type="match status" value="1"/>
</dbReference>
<evidence type="ECO:0000256" key="4">
    <source>
        <dbReference type="ARBA" id="ARBA00022741"/>
    </source>
</evidence>
<comment type="caution">
    <text evidence="14">The sequence shown here is derived from an EMBL/GenBank/DDBJ whole genome shotgun (WGS) entry which is preliminary data.</text>
</comment>
<evidence type="ECO:0000259" key="12">
    <source>
        <dbReference type="Pfam" id="PF13090"/>
    </source>
</evidence>
<comment type="function">
    <text evidence="8 9">Catalyzes the reversible transfer of the terminal phosphate of ATP to form a long-chain polyphosphate (polyP).</text>
</comment>
<dbReference type="NCBIfam" id="NF003918">
    <property type="entry name" value="PRK05443.1-2"/>
    <property type="match status" value="1"/>
</dbReference>
<dbReference type="GO" id="GO:0046872">
    <property type="term" value="F:metal ion binding"/>
    <property type="evidence" value="ECO:0007669"/>
    <property type="project" value="UniProtKB-KW"/>
</dbReference>
<dbReference type="EC" id="2.7.4.1" evidence="8 9"/>
<feature type="domain" description="Polyphosphate kinase middle" evidence="10">
    <location>
        <begin position="126"/>
        <end position="305"/>
    </location>
</feature>
<comment type="PTM">
    <text evidence="8 9">An intermediate of this reaction is the autophosphorylated ppk in which a phosphate is covalently linked to a histidine residue through a N-P bond.</text>
</comment>
<evidence type="ECO:0000313" key="14">
    <source>
        <dbReference type="EMBL" id="MBO1265752.1"/>
    </source>
</evidence>
<keyword evidence="1 8" id="KW-0597">Phosphoprotein</keyword>
<feature type="domain" description="Polyphosphate kinase C-terminal" evidence="13">
    <location>
        <begin position="334"/>
        <end position="497"/>
    </location>
</feature>
<dbReference type="GO" id="GO:0008976">
    <property type="term" value="F:polyphosphate kinase activity"/>
    <property type="evidence" value="ECO:0007669"/>
    <property type="project" value="UniProtKB-UniRule"/>
</dbReference>
<dbReference type="InterPro" id="IPR025198">
    <property type="entry name" value="PPK_N_dom"/>
</dbReference>
<dbReference type="CDD" id="cd09168">
    <property type="entry name" value="PLDc_PaPPK1_C2_like"/>
    <property type="match status" value="1"/>
</dbReference>
<dbReference type="EMBL" id="JAFNJU010000009">
    <property type="protein sequence ID" value="MBO1265752.1"/>
    <property type="molecule type" value="Genomic_DNA"/>
</dbReference>
<dbReference type="GO" id="GO:0009358">
    <property type="term" value="C:polyphosphate kinase complex"/>
    <property type="evidence" value="ECO:0007669"/>
    <property type="project" value="InterPro"/>
</dbReference>
<dbReference type="InterPro" id="IPR036830">
    <property type="entry name" value="PP_kinase_middle_dom_sf"/>
</dbReference>
<evidence type="ECO:0000256" key="6">
    <source>
        <dbReference type="ARBA" id="ARBA00022840"/>
    </source>
</evidence>
<reference evidence="14" key="1">
    <citation type="submission" date="2021-03" db="EMBL/GenBank/DDBJ databases">
        <title>Proteiniclasticum marinus sp. nov., isolated from tidal flat sediment.</title>
        <authorList>
            <person name="Namirimu T."/>
            <person name="Yang J.-A."/>
            <person name="Yang S.-H."/>
            <person name="Kim Y.-J."/>
            <person name="Kwon K.K."/>
        </authorList>
    </citation>
    <scope>NUCLEOTIDE SEQUENCE</scope>
    <source>
        <strain evidence="14">SCR006</strain>
    </source>
</reference>
<dbReference type="Proteomes" id="UP000664218">
    <property type="component" value="Unassembled WGS sequence"/>
</dbReference>
<comment type="catalytic activity">
    <reaction evidence="8 9">
        <text>[phosphate](n) + ATP = [phosphate](n+1) + ADP</text>
        <dbReference type="Rhea" id="RHEA:19573"/>
        <dbReference type="Rhea" id="RHEA-COMP:9859"/>
        <dbReference type="Rhea" id="RHEA-COMP:14280"/>
        <dbReference type="ChEBI" id="CHEBI:16838"/>
        <dbReference type="ChEBI" id="CHEBI:30616"/>
        <dbReference type="ChEBI" id="CHEBI:456216"/>
        <dbReference type="EC" id="2.7.4.1"/>
    </reaction>
</comment>
<dbReference type="Gene3D" id="1.20.58.310">
    <property type="entry name" value="Polyphosphate kinase N-terminal domain"/>
    <property type="match status" value="1"/>
</dbReference>
<evidence type="ECO:0000259" key="11">
    <source>
        <dbReference type="Pfam" id="PF13089"/>
    </source>
</evidence>
<dbReference type="SUPFAM" id="SSF143724">
    <property type="entry name" value="PHP14-like"/>
    <property type="match status" value="1"/>
</dbReference>
<dbReference type="AlphaFoldDB" id="A0A939KGP6"/>
<comment type="cofactor">
    <cofactor evidence="8">
        <name>Mg(2+)</name>
        <dbReference type="ChEBI" id="CHEBI:18420"/>
    </cofactor>
</comment>
<dbReference type="GO" id="GO:0006799">
    <property type="term" value="P:polyphosphate biosynthetic process"/>
    <property type="evidence" value="ECO:0007669"/>
    <property type="project" value="UniProtKB-UniRule"/>
</dbReference>
<dbReference type="InterPro" id="IPR003414">
    <property type="entry name" value="PP_kinase"/>
</dbReference>
<feature type="binding site" evidence="8">
    <location>
        <position position="377"/>
    </location>
    <ligand>
        <name>Mg(2+)</name>
        <dbReference type="ChEBI" id="CHEBI:18420"/>
    </ligand>
</feature>
<protein>
    <recommendedName>
        <fullName evidence="8 9">Polyphosphate kinase</fullName>
        <ecNumber evidence="8 9">2.7.4.1</ecNumber>
    </recommendedName>
    <alternativeName>
        <fullName evidence="8">ATP-polyphosphate phosphotransferase</fullName>
    </alternativeName>
    <alternativeName>
        <fullName evidence="8">Polyphosphoric acid kinase</fullName>
    </alternativeName>
</protein>
<sequence length="704" mass="81550">MDQYQSEPKDFINRELSFLEFNHRVLEEARDSNNPLLERLKFAAIVISNLDEFYMIRYGTLSDQIHAKIYKRDSSGLTPKEQTQAINKRTGVLLKDLYELINGDIRKELKKLGIEFVNHKDLDEDQKEFINKLYTDSIYPVLTPMVVDSTRPFPLITSETLNIAVLLEDKKSLENHHIGTIQVPNVLDRFYYLPGSTEESRKYIMLEEILKLKITDLFNAFDILGYSCYRISRNADLEYNEEEADDLLEVIKETIKLRKWGNVIKLEVEDNVSEELLEYLMDEFEITANNVFKIRGPLDLRFLHKVSSLPADDALRFKEIIPLPVPELLIHEDLFQSIAHKDVLLHHPYDSFSTIIKLIKQASVDPDVLAIKQTLYRVSGNSPIVKALAEAAENGKQVTVLVELKARFDEENNINWALRLEKAGCHVIYGVTGLKTHCKALLIIRRENNEIKRYFHVGTGNYNDITAKLYTDVSLVSCNGELAKDISDIFNRLSGHYRYDKMRQATLAPEDMRDKFTELIENERKLAKDGKKALIIAKMNSLVDKDIIEKLYAASRDGVEIELIIRGICCLRPGVKGISENITVRSIVGRFLEHSRIFYFHNNGEEDMYIGSADWMERNLNKRIELLIPIHNSEAKHKLKTILEYNLKDNMKARVLQSDGTYKHIQTKDDPFNCQEELILRTQKKFNKYKKRLAKLQQEGHYST</sequence>
<evidence type="ECO:0000259" key="13">
    <source>
        <dbReference type="Pfam" id="PF17941"/>
    </source>
</evidence>
<dbReference type="PIRSF" id="PIRSF015589">
    <property type="entry name" value="PP_kinase"/>
    <property type="match status" value="1"/>
</dbReference>
<accession>A0A939KGP6</accession>
<dbReference type="PANTHER" id="PTHR30218:SF0">
    <property type="entry name" value="POLYPHOSPHATE KINASE"/>
    <property type="match status" value="1"/>
</dbReference>
<comment type="similarity">
    <text evidence="8 9">Belongs to the polyphosphate kinase 1 (PPK1) family.</text>
</comment>
<feature type="binding site" evidence="8">
    <location>
        <position position="407"/>
    </location>
    <ligand>
        <name>Mg(2+)</name>
        <dbReference type="ChEBI" id="CHEBI:18420"/>
    </ligand>
</feature>
<dbReference type="SUPFAM" id="SSF56024">
    <property type="entry name" value="Phospholipase D/nuclease"/>
    <property type="match status" value="2"/>
</dbReference>
<dbReference type="NCBIfam" id="NF003921">
    <property type="entry name" value="PRK05443.2-2"/>
    <property type="match status" value="1"/>
</dbReference>
<dbReference type="NCBIfam" id="TIGR03705">
    <property type="entry name" value="poly_P_kin"/>
    <property type="match status" value="1"/>
</dbReference>
<dbReference type="GO" id="GO:0005524">
    <property type="term" value="F:ATP binding"/>
    <property type="evidence" value="ECO:0007669"/>
    <property type="project" value="UniProtKB-KW"/>
</dbReference>
<evidence type="ECO:0000259" key="10">
    <source>
        <dbReference type="Pfam" id="PF02503"/>
    </source>
</evidence>
<dbReference type="Pfam" id="PF17941">
    <property type="entry name" value="PP_kinase_C_1"/>
    <property type="match status" value="1"/>
</dbReference>
<proteinExistence type="inferred from homology"/>
<dbReference type="InterPro" id="IPR025200">
    <property type="entry name" value="PPK_C_dom2"/>
</dbReference>
<keyword evidence="6 8" id="KW-0067">ATP-binding</keyword>
<dbReference type="FunFam" id="3.30.870.10:FF:000001">
    <property type="entry name" value="Polyphosphate kinase"/>
    <property type="match status" value="1"/>
</dbReference>
<feature type="binding site" evidence="8">
    <location>
        <position position="594"/>
    </location>
    <ligand>
        <name>ATP</name>
        <dbReference type="ChEBI" id="CHEBI:30616"/>
    </ligand>
</feature>
<name>A0A939KGP6_9CLOT</name>
<evidence type="ECO:0000313" key="15">
    <source>
        <dbReference type="Proteomes" id="UP000664218"/>
    </source>
</evidence>
<evidence type="ECO:0000256" key="9">
    <source>
        <dbReference type="RuleBase" id="RU003800"/>
    </source>
</evidence>
<dbReference type="SUPFAM" id="SSF140356">
    <property type="entry name" value="PPK N-terminal domain-like"/>
    <property type="match status" value="1"/>
</dbReference>
<feature type="binding site" evidence="8">
    <location>
        <position position="49"/>
    </location>
    <ligand>
        <name>ATP</name>
        <dbReference type="ChEBI" id="CHEBI:30616"/>
    </ligand>
</feature>
<evidence type="ECO:0000256" key="1">
    <source>
        <dbReference type="ARBA" id="ARBA00022553"/>
    </source>
</evidence>
<evidence type="ECO:0000256" key="5">
    <source>
        <dbReference type="ARBA" id="ARBA00022777"/>
    </source>
</evidence>
<feature type="domain" description="Polyphosphate kinase C-terminal" evidence="12">
    <location>
        <begin position="507"/>
        <end position="671"/>
    </location>
</feature>
<keyword evidence="3 8" id="KW-0479">Metal-binding</keyword>
<keyword evidence="4 8" id="KW-0547">Nucleotide-binding</keyword>
<dbReference type="Pfam" id="PF02503">
    <property type="entry name" value="PP_kinase"/>
    <property type="match status" value="1"/>
</dbReference>
<keyword evidence="5 8" id="KW-0418">Kinase</keyword>
<organism evidence="14 15">
    <name type="scientific">Proteiniclasticum aestuarii</name>
    <dbReference type="NCBI Taxonomy" id="2817862"/>
    <lineage>
        <taxon>Bacteria</taxon>
        <taxon>Bacillati</taxon>
        <taxon>Bacillota</taxon>
        <taxon>Clostridia</taxon>
        <taxon>Eubacteriales</taxon>
        <taxon>Clostridiaceae</taxon>
        <taxon>Proteiniclasticum</taxon>
    </lineage>
</organism>
<feature type="active site" description="Phosphohistidine intermediate" evidence="8">
    <location>
        <position position="437"/>
    </location>
</feature>
<keyword evidence="7 8" id="KW-0460">Magnesium</keyword>
<dbReference type="Gene3D" id="3.30.870.10">
    <property type="entry name" value="Endonuclease Chain A"/>
    <property type="match status" value="2"/>
</dbReference>
<evidence type="ECO:0000256" key="2">
    <source>
        <dbReference type="ARBA" id="ARBA00022679"/>
    </source>
</evidence>
<dbReference type="Gene3D" id="3.30.1840.10">
    <property type="entry name" value="Polyphosphate kinase middle domain"/>
    <property type="match status" value="1"/>
</dbReference>
<dbReference type="HAMAP" id="MF_00347">
    <property type="entry name" value="Polyphosphate_kinase"/>
    <property type="match status" value="1"/>
</dbReference>
<dbReference type="Pfam" id="PF13090">
    <property type="entry name" value="PP_kinase_C"/>
    <property type="match status" value="1"/>
</dbReference>
<feature type="binding site" evidence="8">
    <location>
        <position position="566"/>
    </location>
    <ligand>
        <name>ATP</name>
        <dbReference type="ChEBI" id="CHEBI:30616"/>
    </ligand>
</feature>
<dbReference type="InterPro" id="IPR041108">
    <property type="entry name" value="PP_kinase_C_1"/>
</dbReference>
<dbReference type="InterPro" id="IPR036832">
    <property type="entry name" value="PPK_N_dom_sf"/>
</dbReference>
<evidence type="ECO:0000256" key="8">
    <source>
        <dbReference type="HAMAP-Rule" id="MF_00347"/>
    </source>
</evidence>
<dbReference type="Pfam" id="PF13089">
    <property type="entry name" value="PP_kinase_N"/>
    <property type="match status" value="1"/>
</dbReference>
<dbReference type="InterPro" id="IPR024953">
    <property type="entry name" value="PP_kinase_middle"/>
</dbReference>
<keyword evidence="2 8" id="KW-0808">Transferase</keyword>